<evidence type="ECO:0000313" key="4">
    <source>
        <dbReference type="Proteomes" id="UP000268016"/>
    </source>
</evidence>
<dbReference type="Pfam" id="PF04453">
    <property type="entry name" value="LptD"/>
    <property type="match status" value="1"/>
</dbReference>
<gene>
    <name evidence="1" type="primary">lptD</name>
    <name evidence="3" type="ORF">EAT49_16050</name>
</gene>
<dbReference type="GO" id="GO:0043165">
    <property type="term" value="P:Gram-negative-bacterium-type cell outer membrane assembly"/>
    <property type="evidence" value="ECO:0007669"/>
    <property type="project" value="UniProtKB-UniRule"/>
</dbReference>
<comment type="subunit">
    <text evidence="1">Component of the lipopolysaccharide transport and assembly complex.</text>
</comment>
<sequence length="700" mass="76653" precursor="true">MRRLALALLFCLAATAGAAQGVAQLVADSVTVEEDGRLVARGNVEAFYEGTRLSATEIAYDEDADRLTILGPILIRTEDGTIFTAERAELDPQFENGLLRGARLVLEDRLQLAAARIDRRDGTVTQLTRTAATSCRVCGDRPPLWEIRATRVIRDETAERLYFENATLRIGGLPVAYIPRMRLPEPGVTRATGLLVPSIRRTDRLGTGVRIPYFITFGPSRDLTLTPYLSPNTATLEFAYRQAFLRGDLRIEGALTDDTISPQSERGYLFADADFVFEGGWQLEAEIRATSDKAYLVDYGFSGADRLDSFAELRRIEADERLSFGVSVVESLREGDVNAEQPSILPRARYERILRLPRLPGRFTFGASADAAIRESPADARGRDTGRLGVNADLTLTPVLPGGLLATVSAGIVADAYRIEDDRRFDTSATQGTPYLAADLRWPLVRSGANGVIQVLEPVVALSWSETYGPAVPNEDSQVVELDEVNLFGLSRFPGEDAREDGLRGAVGLTWGIEVPDRLSGRLTFGRLYRAERDPRLSPGTGLDGLQSDILLRAGLELETGLAFDIRMLVDPDFEFSRSEARLSWENARTALAATYTELSKAPGENRDAAVAEWAVDAAYRATPSWTILGEARYDLVAEEPIEGTFGLRYQNECITVGLSVSRRFTSSTTLEPETDYGISVSLDGFAADDGFAPAPRACR</sequence>
<dbReference type="PANTHER" id="PTHR30189:SF1">
    <property type="entry name" value="LPS-ASSEMBLY PROTEIN LPTD"/>
    <property type="match status" value="1"/>
</dbReference>
<keyword evidence="1" id="KW-0732">Signal</keyword>
<comment type="function">
    <text evidence="1">Involved in the assembly of lipopolysaccharide (LPS) at the surface of the outer membrane.</text>
</comment>
<comment type="similarity">
    <text evidence="1">Belongs to the LptD family.</text>
</comment>
<dbReference type="RefSeq" id="WP_185020792.1">
    <property type="nucleotide sequence ID" value="NZ_ML119089.1"/>
</dbReference>
<comment type="caution">
    <text evidence="1">Lacks conserved residue(s) required for the propagation of feature annotation.</text>
</comment>
<proteinExistence type="inferred from homology"/>
<dbReference type="GO" id="GO:0009279">
    <property type="term" value="C:cell outer membrane"/>
    <property type="evidence" value="ECO:0007669"/>
    <property type="project" value="UniProtKB-SubCell"/>
</dbReference>
<comment type="caution">
    <text evidence="3">The sequence shown here is derived from an EMBL/GenBank/DDBJ whole genome shotgun (WGS) entry which is preliminary data.</text>
</comment>
<dbReference type="HAMAP" id="MF_01411">
    <property type="entry name" value="LPS_assembly_LptD"/>
    <property type="match status" value="1"/>
</dbReference>
<keyword evidence="1" id="KW-0998">Cell outer membrane</keyword>
<evidence type="ECO:0000256" key="1">
    <source>
        <dbReference type="HAMAP-Rule" id="MF_01411"/>
    </source>
</evidence>
<dbReference type="InterPro" id="IPR020889">
    <property type="entry name" value="LipoPS_assembly_LptD"/>
</dbReference>
<accession>A0A3N2QTU2</accession>
<protein>
    <recommendedName>
        <fullName evidence="1">LPS-assembly protein LptD</fullName>
    </recommendedName>
</protein>
<dbReference type="GO" id="GO:1990351">
    <property type="term" value="C:transporter complex"/>
    <property type="evidence" value="ECO:0007669"/>
    <property type="project" value="TreeGrafter"/>
</dbReference>
<comment type="subcellular location">
    <subcellularLocation>
        <location evidence="1">Cell outer membrane</location>
    </subcellularLocation>
</comment>
<name>A0A3N2QTU2_9RHOB</name>
<dbReference type="AlphaFoldDB" id="A0A3N2QTU2"/>
<dbReference type="InterPro" id="IPR050218">
    <property type="entry name" value="LptD"/>
</dbReference>
<reference evidence="3 4" key="1">
    <citation type="submission" date="2018-10" db="EMBL/GenBank/DDBJ databases">
        <title>Histidinibacterium lentulum gen. nov., sp. nov., a marine bacterium from the culture broth of Picochlorum sp. 122.</title>
        <authorList>
            <person name="Wang G."/>
        </authorList>
    </citation>
    <scope>NUCLEOTIDE SEQUENCE [LARGE SCALE GENOMIC DNA]</scope>
    <source>
        <strain evidence="3 4">B17</strain>
    </source>
</reference>
<keyword evidence="4" id="KW-1185">Reference proteome</keyword>
<keyword evidence="1" id="KW-0472">Membrane</keyword>
<dbReference type="PANTHER" id="PTHR30189">
    <property type="entry name" value="LPS-ASSEMBLY PROTEIN"/>
    <property type="match status" value="1"/>
</dbReference>
<dbReference type="Proteomes" id="UP000268016">
    <property type="component" value="Unassembled WGS sequence"/>
</dbReference>
<evidence type="ECO:0000313" key="3">
    <source>
        <dbReference type="EMBL" id="ROT98455.1"/>
    </source>
</evidence>
<feature type="chain" id="PRO_5018344779" description="LPS-assembly protein LptD" evidence="1">
    <location>
        <begin position="19"/>
        <end position="700"/>
    </location>
</feature>
<feature type="signal peptide" evidence="1">
    <location>
        <begin position="1"/>
        <end position="18"/>
    </location>
</feature>
<dbReference type="EMBL" id="RDRB01000009">
    <property type="protein sequence ID" value="ROT98455.1"/>
    <property type="molecule type" value="Genomic_DNA"/>
</dbReference>
<evidence type="ECO:0000259" key="2">
    <source>
        <dbReference type="Pfam" id="PF04453"/>
    </source>
</evidence>
<dbReference type="GO" id="GO:0015920">
    <property type="term" value="P:lipopolysaccharide transport"/>
    <property type="evidence" value="ECO:0007669"/>
    <property type="project" value="InterPro"/>
</dbReference>
<organism evidence="3 4">
    <name type="scientific">Histidinibacterium lentulum</name>
    <dbReference type="NCBI Taxonomy" id="2480588"/>
    <lineage>
        <taxon>Bacteria</taxon>
        <taxon>Pseudomonadati</taxon>
        <taxon>Pseudomonadota</taxon>
        <taxon>Alphaproteobacteria</taxon>
        <taxon>Rhodobacterales</taxon>
        <taxon>Paracoccaceae</taxon>
        <taxon>Histidinibacterium</taxon>
    </lineage>
</organism>
<dbReference type="InterPro" id="IPR007543">
    <property type="entry name" value="LptD_C"/>
</dbReference>
<feature type="domain" description="LptD C-terminal" evidence="2">
    <location>
        <begin position="265"/>
        <end position="626"/>
    </location>
</feature>